<dbReference type="AlphaFoldDB" id="A0A382QVL6"/>
<evidence type="ECO:0000313" key="1">
    <source>
        <dbReference type="EMBL" id="SVC88902.1"/>
    </source>
</evidence>
<gene>
    <name evidence="1" type="ORF">METZ01_LOCUS341756</name>
</gene>
<dbReference type="EMBL" id="UINC01116868">
    <property type="protein sequence ID" value="SVC88902.1"/>
    <property type="molecule type" value="Genomic_DNA"/>
</dbReference>
<accession>A0A382QVL6</accession>
<proteinExistence type="predicted"/>
<reference evidence="1" key="1">
    <citation type="submission" date="2018-05" db="EMBL/GenBank/DDBJ databases">
        <authorList>
            <person name="Lanie J.A."/>
            <person name="Ng W.-L."/>
            <person name="Kazmierczak K.M."/>
            <person name="Andrzejewski T.M."/>
            <person name="Davidsen T.M."/>
            <person name="Wayne K.J."/>
            <person name="Tettelin H."/>
            <person name="Glass J.I."/>
            <person name="Rusch D."/>
            <person name="Podicherti R."/>
            <person name="Tsui H.-C.T."/>
            <person name="Winkler M.E."/>
        </authorList>
    </citation>
    <scope>NUCLEOTIDE SEQUENCE</scope>
</reference>
<sequence>MWRFYFLIHDVVLTNPENTERQDLLFSIERVEVEEDE</sequence>
<name>A0A382QVL6_9ZZZZ</name>
<protein>
    <submittedName>
        <fullName evidence="1">Uncharacterized protein</fullName>
    </submittedName>
</protein>
<organism evidence="1">
    <name type="scientific">marine metagenome</name>
    <dbReference type="NCBI Taxonomy" id="408172"/>
    <lineage>
        <taxon>unclassified sequences</taxon>
        <taxon>metagenomes</taxon>
        <taxon>ecological metagenomes</taxon>
    </lineage>
</organism>